<dbReference type="GO" id="GO:0000156">
    <property type="term" value="F:phosphorelay response regulator activity"/>
    <property type="evidence" value="ECO:0007669"/>
    <property type="project" value="InterPro"/>
</dbReference>
<dbReference type="RefSeq" id="WP_117299208.1">
    <property type="nucleotide sequence ID" value="NZ_QVQT02000003.1"/>
</dbReference>
<sequence length="390" mass="41370">MSAAVSPAAGARIRVLIVDDSTVMRTLLRMTLDPHPEMEIAGIARDGAQALESLDRLRPDLMLLDIEMPGMNGLDVLTRIRERHDAVRIIMCSTLTRRGAAITLEALARGATDYVTKPEAQHGVAEGVETLTRDLIPKILALFPAPVRTPPPPAAVSPAAGTPPAPNAITDANPDAIPPAPFLPSRSAASPGALLIGVSTGGPAALERLLPALPADFSLPVLIVQHMPQLFTSLLAERLNLLCPLAVREAIPGARPEPGTIWIARGDWHMEVTRDLHLQLRQTLPEHSCRPSVDVLFRSAAAVWGAGLLGVILTGMGSDGLAGCRTVREAGGTVFVQDRATSAVWGMPGVVAEAGLAHMTLPLGEMAGEILHYSARRLFRTRHEAGAAWQ</sequence>
<dbReference type="PROSITE" id="PS50122">
    <property type="entry name" value="CHEB"/>
    <property type="match status" value="1"/>
</dbReference>
<dbReference type="SMART" id="SM00448">
    <property type="entry name" value="REC"/>
    <property type="match status" value="1"/>
</dbReference>
<dbReference type="Gene3D" id="3.40.50.180">
    <property type="entry name" value="Methylesterase CheB, C-terminal domain"/>
    <property type="match status" value="1"/>
</dbReference>
<dbReference type="CDD" id="cd16432">
    <property type="entry name" value="CheB_Rec"/>
    <property type="match status" value="1"/>
</dbReference>
<comment type="subcellular location">
    <subcellularLocation>
        <location evidence="3">Cytoplasm</location>
    </subcellularLocation>
</comment>
<dbReference type="InterPro" id="IPR001789">
    <property type="entry name" value="Sig_transdc_resp-reg_receiver"/>
</dbReference>
<dbReference type="EC" id="3.5.1.44" evidence="3"/>
<dbReference type="Pfam" id="PF00072">
    <property type="entry name" value="Response_reg"/>
    <property type="match status" value="1"/>
</dbReference>
<dbReference type="PANTHER" id="PTHR42872:SF3">
    <property type="entry name" value="PROTEIN-GLUTAMATE METHYLESTERASE_PROTEIN-GLUTAMINE GLUTAMINASE 1"/>
    <property type="match status" value="1"/>
</dbReference>
<gene>
    <name evidence="3" type="primary">cheB</name>
    <name evidence="8" type="ORF">D0Y96_09880</name>
</gene>
<dbReference type="CDD" id="cd17541">
    <property type="entry name" value="REC_CheB-like"/>
    <property type="match status" value="1"/>
</dbReference>
<comment type="catalytic activity">
    <reaction evidence="3">
        <text>L-glutaminyl-[protein] + H2O = L-glutamyl-[protein] + NH4(+)</text>
        <dbReference type="Rhea" id="RHEA:16441"/>
        <dbReference type="Rhea" id="RHEA-COMP:10207"/>
        <dbReference type="Rhea" id="RHEA-COMP:10208"/>
        <dbReference type="ChEBI" id="CHEBI:15377"/>
        <dbReference type="ChEBI" id="CHEBI:28938"/>
        <dbReference type="ChEBI" id="CHEBI:29973"/>
        <dbReference type="ChEBI" id="CHEBI:30011"/>
        <dbReference type="EC" id="3.5.1.44"/>
    </reaction>
</comment>
<keyword evidence="1 3" id="KW-0378">Hydrolase</keyword>
<dbReference type="GO" id="GO:0008984">
    <property type="term" value="F:protein-glutamate methylesterase activity"/>
    <property type="evidence" value="ECO:0007669"/>
    <property type="project" value="UniProtKB-UniRule"/>
</dbReference>
<dbReference type="PROSITE" id="PS50110">
    <property type="entry name" value="RESPONSE_REGULATORY"/>
    <property type="match status" value="1"/>
</dbReference>
<reference evidence="8 9" key="1">
    <citation type="submission" date="2018-08" db="EMBL/GenBank/DDBJ databases">
        <title>Acidipila sp. 4G-K13, an acidobacterium isolated from forest soil.</title>
        <authorList>
            <person name="Gao Z.-H."/>
            <person name="Qiu L.-H."/>
        </authorList>
    </citation>
    <scope>NUCLEOTIDE SEQUENCE [LARGE SCALE GENOMIC DNA]</scope>
    <source>
        <strain evidence="8 9">4G-K13</strain>
    </source>
</reference>
<dbReference type="Pfam" id="PF01339">
    <property type="entry name" value="CheB_methylest"/>
    <property type="match status" value="1"/>
</dbReference>
<comment type="catalytic activity">
    <reaction evidence="2 3">
        <text>[protein]-L-glutamate 5-O-methyl ester + H2O = L-glutamyl-[protein] + methanol + H(+)</text>
        <dbReference type="Rhea" id="RHEA:23236"/>
        <dbReference type="Rhea" id="RHEA-COMP:10208"/>
        <dbReference type="Rhea" id="RHEA-COMP:10311"/>
        <dbReference type="ChEBI" id="CHEBI:15377"/>
        <dbReference type="ChEBI" id="CHEBI:15378"/>
        <dbReference type="ChEBI" id="CHEBI:17790"/>
        <dbReference type="ChEBI" id="CHEBI:29973"/>
        <dbReference type="ChEBI" id="CHEBI:82795"/>
        <dbReference type="EC" id="3.1.1.61"/>
    </reaction>
</comment>
<evidence type="ECO:0000256" key="3">
    <source>
        <dbReference type="HAMAP-Rule" id="MF_00099"/>
    </source>
</evidence>
<accession>A0A372IQH4</accession>
<evidence type="ECO:0000256" key="4">
    <source>
        <dbReference type="PROSITE-ProRule" id="PRU00050"/>
    </source>
</evidence>
<feature type="domain" description="Response regulatory" evidence="6">
    <location>
        <begin position="14"/>
        <end position="132"/>
    </location>
</feature>
<proteinExistence type="inferred from homology"/>
<name>A0A372IQH4_9BACT</name>
<dbReference type="InterPro" id="IPR011006">
    <property type="entry name" value="CheY-like_superfamily"/>
</dbReference>
<keyword evidence="3 5" id="KW-0597">Phosphoprotein</keyword>
<feature type="active site" evidence="3 4">
    <location>
        <position position="199"/>
    </location>
</feature>
<keyword evidence="3 4" id="KW-0145">Chemotaxis</keyword>
<keyword evidence="3" id="KW-0963">Cytoplasm</keyword>
<comment type="function">
    <text evidence="3">Involved in chemotaxis. Part of a chemotaxis signal transduction system that modulates chemotaxis in response to various stimuli. Catalyzes the demethylation of specific methylglutamate residues introduced into the chemoreceptors (methyl-accepting chemotaxis proteins or MCP) by CheR. Also mediates the irreversible deamidation of specific glutamine residues to glutamic acid.</text>
</comment>
<evidence type="ECO:0000259" key="7">
    <source>
        <dbReference type="PROSITE" id="PS50122"/>
    </source>
</evidence>
<comment type="caution">
    <text evidence="8">The sequence shown here is derived from an EMBL/GenBank/DDBJ whole genome shotgun (WGS) entry which is preliminary data.</text>
</comment>
<evidence type="ECO:0000256" key="5">
    <source>
        <dbReference type="PROSITE-ProRule" id="PRU00169"/>
    </source>
</evidence>
<evidence type="ECO:0000256" key="2">
    <source>
        <dbReference type="ARBA" id="ARBA00048267"/>
    </source>
</evidence>
<dbReference type="NCBIfam" id="NF001965">
    <property type="entry name" value="PRK00742.1"/>
    <property type="match status" value="1"/>
</dbReference>
<dbReference type="PANTHER" id="PTHR42872">
    <property type="entry name" value="PROTEIN-GLUTAMATE METHYLESTERASE/PROTEIN-GLUTAMINE GLUTAMINASE"/>
    <property type="match status" value="1"/>
</dbReference>
<comment type="similarity">
    <text evidence="3">Belongs to the CheB family.</text>
</comment>
<feature type="modified residue" description="4-aspartylphosphate" evidence="3 5">
    <location>
        <position position="65"/>
    </location>
</feature>
<dbReference type="AlphaFoldDB" id="A0A372IQH4"/>
<dbReference type="OrthoDB" id="9793421at2"/>
<dbReference type="SUPFAM" id="SSF52172">
    <property type="entry name" value="CheY-like"/>
    <property type="match status" value="1"/>
</dbReference>
<evidence type="ECO:0000313" key="9">
    <source>
        <dbReference type="Proteomes" id="UP000264702"/>
    </source>
</evidence>
<feature type="active site" evidence="3 4">
    <location>
        <position position="226"/>
    </location>
</feature>
<feature type="domain" description="CheB-type methylesterase" evidence="7">
    <location>
        <begin position="187"/>
        <end position="377"/>
    </location>
</feature>
<dbReference type="GO" id="GO:0006935">
    <property type="term" value="P:chemotaxis"/>
    <property type="evidence" value="ECO:0007669"/>
    <property type="project" value="UniProtKB-UniRule"/>
</dbReference>
<dbReference type="EC" id="3.1.1.61" evidence="3"/>
<dbReference type="InterPro" id="IPR008248">
    <property type="entry name" value="CheB-like"/>
</dbReference>
<dbReference type="InterPro" id="IPR035909">
    <property type="entry name" value="CheB_C"/>
</dbReference>
<dbReference type="SUPFAM" id="SSF52738">
    <property type="entry name" value="Methylesterase CheB, C-terminal domain"/>
    <property type="match status" value="1"/>
</dbReference>
<comment type="PTM">
    <text evidence="3">Phosphorylated by CheA. Phosphorylation of the N-terminal regulatory domain activates the methylesterase activity.</text>
</comment>
<comment type="domain">
    <text evidence="3">Contains a C-terminal catalytic domain, and an N-terminal region which modulates catalytic activity.</text>
</comment>
<feature type="active site" evidence="3 4">
    <location>
        <position position="319"/>
    </location>
</feature>
<evidence type="ECO:0000259" key="6">
    <source>
        <dbReference type="PROSITE" id="PS50110"/>
    </source>
</evidence>
<evidence type="ECO:0000313" key="8">
    <source>
        <dbReference type="EMBL" id="RFU17011.1"/>
    </source>
</evidence>
<protein>
    <recommendedName>
        <fullName evidence="3">Protein-glutamate methylesterase/protein-glutamine glutaminase</fullName>
        <ecNumber evidence="3">3.1.1.61</ecNumber>
        <ecNumber evidence="3">3.5.1.44</ecNumber>
    </recommendedName>
</protein>
<dbReference type="PIRSF" id="PIRSF000876">
    <property type="entry name" value="RR_chemtxs_CheB"/>
    <property type="match status" value="1"/>
</dbReference>
<dbReference type="EMBL" id="QVQT01000003">
    <property type="protein sequence ID" value="RFU17011.1"/>
    <property type="molecule type" value="Genomic_DNA"/>
</dbReference>
<dbReference type="HAMAP" id="MF_00099">
    <property type="entry name" value="CheB_chemtxs"/>
    <property type="match status" value="1"/>
</dbReference>
<dbReference type="InterPro" id="IPR000673">
    <property type="entry name" value="Sig_transdc_resp-reg_Me-estase"/>
</dbReference>
<dbReference type="GO" id="GO:0050568">
    <property type="term" value="F:protein-glutamine glutaminase activity"/>
    <property type="evidence" value="ECO:0007669"/>
    <property type="project" value="UniProtKB-UniRule"/>
</dbReference>
<dbReference type="Proteomes" id="UP000264702">
    <property type="component" value="Unassembled WGS sequence"/>
</dbReference>
<keyword evidence="9" id="KW-1185">Reference proteome</keyword>
<evidence type="ECO:0000256" key="1">
    <source>
        <dbReference type="ARBA" id="ARBA00022801"/>
    </source>
</evidence>
<dbReference type="Gene3D" id="3.40.50.2300">
    <property type="match status" value="1"/>
</dbReference>
<dbReference type="GO" id="GO:0005737">
    <property type="term" value="C:cytoplasm"/>
    <property type="evidence" value="ECO:0007669"/>
    <property type="project" value="UniProtKB-SubCell"/>
</dbReference>
<organism evidence="8 9">
    <name type="scientific">Paracidobacterium acidisoli</name>
    <dbReference type="NCBI Taxonomy" id="2303751"/>
    <lineage>
        <taxon>Bacteria</taxon>
        <taxon>Pseudomonadati</taxon>
        <taxon>Acidobacteriota</taxon>
        <taxon>Terriglobia</taxon>
        <taxon>Terriglobales</taxon>
        <taxon>Acidobacteriaceae</taxon>
        <taxon>Paracidobacterium</taxon>
    </lineage>
</organism>